<protein>
    <submittedName>
        <fullName evidence="3">DUF4190 domain-containing protein</fullName>
    </submittedName>
</protein>
<dbReference type="RefSeq" id="WP_249318333.1">
    <property type="nucleotide sequence ID" value="NZ_JACRSN010000003.1"/>
</dbReference>
<sequence>MQNNSKGFSIAALVCGILGIIGSFIPVVCYFTFVLAVLGIVFGVLGRKKANPGETGLATAGLVLGIIGTAFGAVGIICVICAASCVGVAGLLG</sequence>
<feature type="transmembrane region" description="Helical" evidence="1">
    <location>
        <begin position="62"/>
        <end position="92"/>
    </location>
</feature>
<gene>
    <name evidence="3" type="ORF">IAG03_03270</name>
</gene>
<feature type="domain" description="DUF4190" evidence="2">
    <location>
        <begin position="9"/>
        <end position="74"/>
    </location>
</feature>
<comment type="caution">
    <text evidence="3">The sequence shown here is derived from an EMBL/GenBank/DDBJ whole genome shotgun (WGS) entry which is preliminary data.</text>
</comment>
<feature type="transmembrane region" description="Helical" evidence="1">
    <location>
        <begin position="12"/>
        <end position="42"/>
    </location>
</feature>
<name>A0A926D7W0_9FIRM</name>
<dbReference type="EMBL" id="JACRSN010000003">
    <property type="protein sequence ID" value="MBC8533038.1"/>
    <property type="molecule type" value="Genomic_DNA"/>
</dbReference>
<accession>A0A926D7W0</accession>
<dbReference type="Pfam" id="PF13828">
    <property type="entry name" value="DUF4190"/>
    <property type="match status" value="1"/>
</dbReference>
<reference evidence="3" key="1">
    <citation type="submission" date="2020-08" db="EMBL/GenBank/DDBJ databases">
        <title>Genome public.</title>
        <authorList>
            <person name="Liu C."/>
            <person name="Sun Q."/>
        </authorList>
    </citation>
    <scope>NUCLEOTIDE SEQUENCE</scope>
    <source>
        <strain evidence="3">NSJ-40</strain>
    </source>
</reference>
<dbReference type="Proteomes" id="UP000651482">
    <property type="component" value="Unassembled WGS sequence"/>
</dbReference>
<dbReference type="InterPro" id="IPR025241">
    <property type="entry name" value="DUF4190"/>
</dbReference>
<evidence type="ECO:0000259" key="2">
    <source>
        <dbReference type="Pfam" id="PF13828"/>
    </source>
</evidence>
<evidence type="ECO:0000313" key="4">
    <source>
        <dbReference type="Proteomes" id="UP000651482"/>
    </source>
</evidence>
<evidence type="ECO:0000256" key="1">
    <source>
        <dbReference type="SAM" id="Phobius"/>
    </source>
</evidence>
<keyword evidence="1" id="KW-1133">Transmembrane helix</keyword>
<dbReference type="AlphaFoldDB" id="A0A926D7W0"/>
<proteinExistence type="predicted"/>
<organism evidence="3 4">
    <name type="scientific">Yeguia hominis</name>
    <dbReference type="NCBI Taxonomy" id="2763662"/>
    <lineage>
        <taxon>Bacteria</taxon>
        <taxon>Bacillati</taxon>
        <taxon>Bacillota</taxon>
        <taxon>Clostridia</taxon>
        <taxon>Eubacteriales</taxon>
        <taxon>Yeguiaceae</taxon>
        <taxon>Yeguia</taxon>
    </lineage>
</organism>
<keyword evidence="1" id="KW-0472">Membrane</keyword>
<keyword evidence="4" id="KW-1185">Reference proteome</keyword>
<keyword evidence="1" id="KW-0812">Transmembrane</keyword>
<evidence type="ECO:0000313" key="3">
    <source>
        <dbReference type="EMBL" id="MBC8533038.1"/>
    </source>
</evidence>